<accession>A0AAD9E7R9</accession>
<feature type="region of interest" description="Disordered" evidence="1">
    <location>
        <begin position="177"/>
        <end position="200"/>
    </location>
</feature>
<name>A0AAD9E7R9_9PEZI</name>
<evidence type="ECO:0000256" key="1">
    <source>
        <dbReference type="SAM" id="MobiDB-lite"/>
    </source>
</evidence>
<dbReference type="Proteomes" id="UP001243330">
    <property type="component" value="Unassembled WGS sequence"/>
</dbReference>
<organism evidence="2 3">
    <name type="scientific">Colletotrichum chrysophilum</name>
    <dbReference type="NCBI Taxonomy" id="1836956"/>
    <lineage>
        <taxon>Eukaryota</taxon>
        <taxon>Fungi</taxon>
        <taxon>Dikarya</taxon>
        <taxon>Ascomycota</taxon>
        <taxon>Pezizomycotina</taxon>
        <taxon>Sordariomycetes</taxon>
        <taxon>Hypocreomycetidae</taxon>
        <taxon>Glomerellales</taxon>
        <taxon>Glomerellaceae</taxon>
        <taxon>Colletotrichum</taxon>
        <taxon>Colletotrichum gloeosporioides species complex</taxon>
    </lineage>
</organism>
<comment type="caution">
    <text evidence="2">The sequence shown here is derived from an EMBL/GenBank/DDBJ whole genome shotgun (WGS) entry which is preliminary data.</text>
</comment>
<dbReference type="AlphaFoldDB" id="A0AAD9E7R9"/>
<evidence type="ECO:0000313" key="3">
    <source>
        <dbReference type="Proteomes" id="UP001243330"/>
    </source>
</evidence>
<proteinExistence type="predicted"/>
<keyword evidence="3" id="KW-1185">Reference proteome</keyword>
<reference evidence="2" key="1">
    <citation type="submission" date="2023-01" db="EMBL/GenBank/DDBJ databases">
        <title>Colletotrichum chrysophilum M932 genome sequence.</title>
        <authorList>
            <person name="Baroncelli R."/>
        </authorList>
    </citation>
    <scope>NUCLEOTIDE SEQUENCE</scope>
    <source>
        <strain evidence="2">M932</strain>
    </source>
</reference>
<feature type="compositionally biased region" description="Low complexity" evidence="1">
    <location>
        <begin position="238"/>
        <end position="249"/>
    </location>
</feature>
<feature type="region of interest" description="Disordered" evidence="1">
    <location>
        <begin position="238"/>
        <end position="257"/>
    </location>
</feature>
<gene>
    <name evidence="2" type="ORF">CCHR01_19550</name>
</gene>
<sequence length="297" mass="32110">MRLCSKSSQPTRSLHRILGCPASHSHRTPVPHLTTTAFDFDLVNLDRPPPAFCQSPSVPRPFIPCAWLYSNPRTAINPGVRTSHLLDLRYILAGPDPVSPAQNRYLTSGPGRPGRPVTFANHPPGPGFGVTTFSSSSQTPRRLLCPLASQPANPPGKVLYGGAGWIRSALRMPSTLSTTTTTANRHPPPTDTTASSVFHESVRKPPTASTASLCPRLPAHGPQALPFSHHPEHYRLPSVVSPSQSASPPTARLTGIPQSNRPTLMVQECTPYRLYPFPLYLPPIDSTDTTTAASSWF</sequence>
<protein>
    <submittedName>
        <fullName evidence="2">Uncharacterized protein</fullName>
    </submittedName>
</protein>
<dbReference type="EMBL" id="JAQOWY010000994">
    <property type="protein sequence ID" value="KAK1837827.1"/>
    <property type="molecule type" value="Genomic_DNA"/>
</dbReference>
<evidence type="ECO:0000313" key="2">
    <source>
        <dbReference type="EMBL" id="KAK1837827.1"/>
    </source>
</evidence>